<organism evidence="1 2">
    <name type="scientific">Porphyromonas levii</name>
    <dbReference type="NCBI Taxonomy" id="28114"/>
    <lineage>
        <taxon>Bacteria</taxon>
        <taxon>Pseudomonadati</taxon>
        <taxon>Bacteroidota</taxon>
        <taxon>Bacteroidia</taxon>
        <taxon>Bacteroidales</taxon>
        <taxon>Porphyromonadaceae</taxon>
        <taxon>Porphyromonas</taxon>
    </lineage>
</organism>
<proteinExistence type="predicted"/>
<gene>
    <name evidence="1" type="ORF">E4P47_00965</name>
</gene>
<dbReference type="PROSITE" id="PS51257">
    <property type="entry name" value="PROKAR_LIPOPROTEIN"/>
    <property type="match status" value="1"/>
</dbReference>
<dbReference type="RefSeq" id="WP_134848856.1">
    <property type="nucleotide sequence ID" value="NZ_CP197400.1"/>
</dbReference>
<accession>A0A4Y8WRU5</accession>
<comment type="caution">
    <text evidence="1">The sequence shown here is derived from an EMBL/GenBank/DDBJ whole genome shotgun (WGS) entry which is preliminary data.</text>
</comment>
<evidence type="ECO:0000313" key="2">
    <source>
        <dbReference type="Proteomes" id="UP000297225"/>
    </source>
</evidence>
<dbReference type="OrthoDB" id="1090227at2"/>
<dbReference type="EMBL" id="SPNC01000007">
    <property type="protein sequence ID" value="TFH97098.1"/>
    <property type="molecule type" value="Genomic_DNA"/>
</dbReference>
<dbReference type="AlphaFoldDB" id="A0A4Y8WRU5"/>
<dbReference type="Proteomes" id="UP000297225">
    <property type="component" value="Unassembled WGS sequence"/>
</dbReference>
<sequence length="552" mass="62214">MKKISLLFMLTALLLGACTMRDTALSPQDSEKVTVRFGMDIPNFITSRAEGIDENKIETLELWVFDREGHFLERAKAENITKTSENLYTYTFEAKMTPAPDGCVIHFVANKSLGEDAKVLTLTGKNESDVLFSVDGTSDGKLMTMWGRHTYDKVEKDTNLGNVEVLRNMVKFGLEITSEATNKLKDVTYALYRTMDKGSIAPFDPNKKLFTPEVITEPAEAKLVESAQTWTEPNSFLYGYERKNAGAKEIACLIIKGTYQGDSKPSYYKIDFVQANDKTKRYDLTRNHFYKVTINDVLERGYSTVAEALSGLSANNKALSEEIQSFPTFSDGKGKLEVDKTLYVIVDENTKEFTFNVKYFPDYNKVDTKNQDITVSVIEGGNAVTEATASNGTITVKLNNFPTGGVTYAKSDLVLGVKGQNDLKRLVRVVLRTPYDYTTFTANESTDLTNVQVKKQQNSDLRINMTLPDDEFIKRLLPLRFRVYTENFYPVGGQGFQFGRKGNKTFYEVQANSTTLDYNFKSNKSNSAETIKVECVEGYFKEKNVQITNSNW</sequence>
<reference evidence="1 2" key="1">
    <citation type="submission" date="2019-03" db="EMBL/GenBank/DDBJ databases">
        <title>Porphyromonas levii Isolated from the Uterus of Dairy Cows.</title>
        <authorList>
            <person name="Francis A.M."/>
        </authorList>
    </citation>
    <scope>NUCLEOTIDE SEQUENCE [LARGE SCALE GENOMIC DNA]</scope>
    <source>
        <strain evidence="1 2">AF5678</strain>
    </source>
</reference>
<name>A0A4Y8WRU5_9PORP</name>
<keyword evidence="2" id="KW-1185">Reference proteome</keyword>
<evidence type="ECO:0008006" key="3">
    <source>
        <dbReference type="Google" id="ProtNLM"/>
    </source>
</evidence>
<evidence type="ECO:0000313" key="1">
    <source>
        <dbReference type="EMBL" id="TFH97098.1"/>
    </source>
</evidence>
<protein>
    <recommendedName>
        <fullName evidence="3">Major fimbrial subunit protein N-terminal domain-containing protein</fullName>
    </recommendedName>
</protein>